<sequence length="52" mass="6438">MPLNKKTFGFLTIPYKKTTVYINIFKFESYKYDFNIIIRDFARNYPLKFIQF</sequence>
<protein>
    <submittedName>
        <fullName evidence="1">Uncharacterized protein</fullName>
    </submittedName>
</protein>
<accession>A0A6A0BFK8</accession>
<organism evidence="1 2">
    <name type="scientific">Pseudolactococcus hodotermopsidis</name>
    <dbReference type="NCBI Taxonomy" id="2709157"/>
    <lineage>
        <taxon>Bacteria</taxon>
        <taxon>Bacillati</taxon>
        <taxon>Bacillota</taxon>
        <taxon>Bacilli</taxon>
        <taxon>Lactobacillales</taxon>
        <taxon>Streptococcaceae</taxon>
        <taxon>Pseudolactococcus</taxon>
    </lineage>
</organism>
<evidence type="ECO:0000313" key="2">
    <source>
        <dbReference type="Proteomes" id="UP000480303"/>
    </source>
</evidence>
<evidence type="ECO:0000313" key="1">
    <source>
        <dbReference type="EMBL" id="GFH43061.1"/>
    </source>
</evidence>
<dbReference type="EMBL" id="BLLI01000054">
    <property type="protein sequence ID" value="GFH43061.1"/>
    <property type="molecule type" value="Genomic_DNA"/>
</dbReference>
<name>A0A6A0BFK8_9LACT</name>
<comment type="caution">
    <text evidence="1">The sequence shown here is derived from an EMBL/GenBank/DDBJ whole genome shotgun (WGS) entry which is preliminary data.</text>
</comment>
<proteinExistence type="predicted"/>
<gene>
    <name evidence="1" type="ORF">Hs30E_16120</name>
</gene>
<keyword evidence="2" id="KW-1185">Reference proteome</keyword>
<dbReference type="AlphaFoldDB" id="A0A6A0BFK8"/>
<reference evidence="1 2" key="1">
    <citation type="submission" date="2020-02" db="EMBL/GenBank/DDBJ databases">
        <title>Draft genome sequence of Lactococcus sp. Hs30E4-3.</title>
        <authorList>
            <person name="Noda S."/>
            <person name="Yuki M."/>
            <person name="Ohkuma M."/>
        </authorList>
    </citation>
    <scope>NUCLEOTIDE SEQUENCE [LARGE SCALE GENOMIC DNA]</scope>
    <source>
        <strain evidence="1 2">Hs30E4-3</strain>
    </source>
</reference>
<dbReference type="Proteomes" id="UP000480303">
    <property type="component" value="Unassembled WGS sequence"/>
</dbReference>